<dbReference type="EC" id="3.5.1.98" evidence="10"/>
<feature type="domain" description="Arb2-like" evidence="13">
    <location>
        <begin position="482"/>
        <end position="723"/>
    </location>
</feature>
<evidence type="ECO:0000256" key="2">
    <source>
        <dbReference type="ARBA" id="ARBA00007738"/>
    </source>
</evidence>
<comment type="caution">
    <text evidence="14">The sequence shown here is derived from an EMBL/GenBank/DDBJ whole genome shotgun (WGS) entry which is preliminary data.</text>
</comment>
<dbReference type="Gene3D" id="3.40.800.20">
    <property type="entry name" value="Histone deacetylase domain"/>
    <property type="match status" value="1"/>
</dbReference>
<dbReference type="PIRSF" id="PIRSF037919">
    <property type="entry name" value="HDAC_II_yeast"/>
    <property type="match status" value="1"/>
</dbReference>
<comment type="function">
    <text evidence="10">Responsible for the deacetylation of lysine residues on the N-terminal part of the core histones (H2A, H2B, H3 and H4). Histone deacetylation gives a tag for epigenetic repression and plays an important role in transcriptional regulation, cell cycle progression and developmental events.</text>
</comment>
<dbReference type="Proteomes" id="UP000238350">
    <property type="component" value="Unassembled WGS sequence"/>
</dbReference>
<dbReference type="GeneID" id="36517934"/>
<evidence type="ECO:0000256" key="9">
    <source>
        <dbReference type="ARBA" id="ARBA00048287"/>
    </source>
</evidence>
<proteinExistence type="inferred from homology"/>
<keyword evidence="3 10" id="KW-0678">Repressor</keyword>
<dbReference type="InterPro" id="IPR017321">
    <property type="entry name" value="Hist_deAcase_II_yeast"/>
</dbReference>
<reference evidence="14 15" key="1">
    <citation type="submission" date="2017-04" db="EMBL/GenBank/DDBJ databases">
        <title>Genome sequencing of [Candida] sorbophila.</title>
        <authorList>
            <person name="Ahn J.O."/>
        </authorList>
    </citation>
    <scope>NUCLEOTIDE SEQUENCE [LARGE SCALE GENOMIC DNA]</scope>
    <source>
        <strain evidence="14 15">DS02</strain>
    </source>
</reference>
<keyword evidence="7 10" id="KW-0804">Transcription</keyword>
<evidence type="ECO:0000259" key="13">
    <source>
        <dbReference type="Pfam" id="PF09757"/>
    </source>
</evidence>
<name>A0A2T0FNJ8_9ASCO</name>
<dbReference type="SUPFAM" id="SSF52768">
    <property type="entry name" value="Arginase/deacetylase"/>
    <property type="match status" value="1"/>
</dbReference>
<dbReference type="InterPro" id="IPR000286">
    <property type="entry name" value="HDACs"/>
</dbReference>
<dbReference type="Pfam" id="PF00850">
    <property type="entry name" value="Hist_deacetyl"/>
    <property type="match status" value="1"/>
</dbReference>
<sequence length="724" mass="79285">MSVGQSLVPEEALNGSGLKRKHSDAGGSESPATQWPATLPEDGEAAVSAIVKTEDSSEQIIKLPAFEHAVIVPARPPQLIYQGKTGICYDVRMRYHSRLNTSPSSYLDPHPEDPRRTFRIYKTIAEAGLLTDETLQGKTDLGNLMLKLPSREATFEELLLVHTPEHLKFVSSTENMSTDALEHETAVGDSIYLNNDSFLAAKLSCGGAIEACRAVVDGRVKNSIAVIRPPGHHAEPENAGGFCLFSNVAVAAKTMLRDYPEQVRRIVILDWDVHHGNGTQKVFFEDDRVLYISIHRYNGGKFYPGTTYGGPDKVGEGKGEGFNVNIPWSTTGMCDGDYMAAMNKVVIPVCQEYNPDLVIISAGFDAAEGDPIGLCKVSPPGYAQMTHLMKSLANGRLVVCLEGGYNLDSVSVSALAVTKVLIGDPPAPPATTVASNAAIEDIDEVLFYQSKYWKNLGPKMLDWSSREAFTKEDSVQEGLATLSDVIRGYQARALARAYSLTPLPLLRESKRVELGPDQVLATPRIYSAEKVLVILHDPSDVYAHRSAITGLIHTNESTVVDGSQKFIDWAIKGGYGVLDIMVPRRSNRPDDSYKDLIETLWDDNIKHFAANDLLLVGIGQAYASVVFLAGHRNIRDICTGIVCFAGDIPLVPLGTTVEDYIASWFYKTSLIFVSPTNKYFDGPANAKRPRRRKMGKIVNSENSDGIYETVLAKFEESCEFLTSE</sequence>
<evidence type="ECO:0000256" key="8">
    <source>
        <dbReference type="ARBA" id="ARBA00023242"/>
    </source>
</evidence>
<dbReference type="PANTHER" id="PTHR10625:SF5">
    <property type="entry name" value="HISTONE DEACETYLASE"/>
    <property type="match status" value="1"/>
</dbReference>
<dbReference type="AlphaFoldDB" id="A0A2T0FNJ8"/>
<dbReference type="EMBL" id="NDIQ01000022">
    <property type="protein sequence ID" value="PRT56566.1"/>
    <property type="molecule type" value="Genomic_DNA"/>
</dbReference>
<dbReference type="STRING" id="45607.A0A2T0FNJ8"/>
<dbReference type="GO" id="GO:0040029">
    <property type="term" value="P:epigenetic regulation of gene expression"/>
    <property type="evidence" value="ECO:0007669"/>
    <property type="project" value="TreeGrafter"/>
</dbReference>
<dbReference type="RefSeq" id="XP_024666511.1">
    <property type="nucleotide sequence ID" value="XM_024810743.1"/>
</dbReference>
<dbReference type="InterPro" id="IPR037138">
    <property type="entry name" value="His_deacetylse_dom_sf"/>
</dbReference>
<evidence type="ECO:0000256" key="7">
    <source>
        <dbReference type="ARBA" id="ARBA00023163"/>
    </source>
</evidence>
<dbReference type="GO" id="GO:0031078">
    <property type="term" value="F:histone H3K14 deacetylase activity, hydrolytic mechanism"/>
    <property type="evidence" value="ECO:0007669"/>
    <property type="project" value="UniProtKB-UniRule"/>
</dbReference>
<protein>
    <recommendedName>
        <fullName evidence="10">Histone deacetylase</fullName>
        <ecNumber evidence="10">3.5.1.98</ecNumber>
    </recommendedName>
</protein>
<evidence type="ECO:0000256" key="5">
    <source>
        <dbReference type="ARBA" id="ARBA00022853"/>
    </source>
</evidence>
<dbReference type="GO" id="GO:0000118">
    <property type="term" value="C:histone deacetylase complex"/>
    <property type="evidence" value="ECO:0007669"/>
    <property type="project" value="TreeGrafter"/>
</dbReference>
<accession>A0A2T0FNJ8</accession>
<dbReference type="PANTHER" id="PTHR10625">
    <property type="entry name" value="HISTONE DEACETYLASE HDAC1-RELATED"/>
    <property type="match status" value="1"/>
</dbReference>
<evidence type="ECO:0000313" key="15">
    <source>
        <dbReference type="Proteomes" id="UP000238350"/>
    </source>
</evidence>
<keyword evidence="8 10" id="KW-0539">Nucleus</keyword>
<dbReference type="InterPro" id="IPR019154">
    <property type="entry name" value="Arb2-like_domain"/>
</dbReference>
<feature type="region of interest" description="Disordered" evidence="11">
    <location>
        <begin position="1"/>
        <end position="41"/>
    </location>
</feature>
<keyword evidence="6 10" id="KW-0805">Transcription regulation</keyword>
<comment type="catalytic activity">
    <reaction evidence="9 10">
        <text>N(6)-acetyl-L-lysyl-[histone] + H2O = L-lysyl-[histone] + acetate</text>
        <dbReference type="Rhea" id="RHEA:58196"/>
        <dbReference type="Rhea" id="RHEA-COMP:9845"/>
        <dbReference type="Rhea" id="RHEA-COMP:11338"/>
        <dbReference type="ChEBI" id="CHEBI:15377"/>
        <dbReference type="ChEBI" id="CHEBI:29969"/>
        <dbReference type="ChEBI" id="CHEBI:30089"/>
        <dbReference type="ChEBI" id="CHEBI:61930"/>
        <dbReference type="EC" id="3.5.1.98"/>
    </reaction>
</comment>
<feature type="domain" description="Histone deacetylase" evidence="12">
    <location>
        <begin position="110"/>
        <end position="421"/>
    </location>
</feature>
<evidence type="ECO:0000256" key="1">
    <source>
        <dbReference type="ARBA" id="ARBA00004123"/>
    </source>
</evidence>
<dbReference type="PRINTS" id="PR01270">
    <property type="entry name" value="HDASUPER"/>
</dbReference>
<evidence type="ECO:0000256" key="4">
    <source>
        <dbReference type="ARBA" id="ARBA00022801"/>
    </source>
</evidence>
<evidence type="ECO:0000256" key="11">
    <source>
        <dbReference type="SAM" id="MobiDB-lite"/>
    </source>
</evidence>
<gene>
    <name evidence="14" type="ORF">B9G98_04186</name>
</gene>
<evidence type="ECO:0000259" key="12">
    <source>
        <dbReference type="Pfam" id="PF00850"/>
    </source>
</evidence>
<dbReference type="ESTHER" id="9asco-a0a2t0fnj8">
    <property type="family name" value="Arb2_domain"/>
</dbReference>
<organism evidence="14 15">
    <name type="scientific">Wickerhamiella sorbophila</name>
    <dbReference type="NCBI Taxonomy" id="45607"/>
    <lineage>
        <taxon>Eukaryota</taxon>
        <taxon>Fungi</taxon>
        <taxon>Dikarya</taxon>
        <taxon>Ascomycota</taxon>
        <taxon>Saccharomycotina</taxon>
        <taxon>Dipodascomycetes</taxon>
        <taxon>Dipodascales</taxon>
        <taxon>Trichomonascaceae</taxon>
        <taxon>Wickerhamiella</taxon>
    </lineage>
</organism>
<dbReference type="OrthoDB" id="424012at2759"/>
<keyword evidence="15" id="KW-1185">Reference proteome</keyword>
<comment type="subcellular location">
    <subcellularLocation>
        <location evidence="1 10">Nucleus</location>
    </subcellularLocation>
</comment>
<evidence type="ECO:0000313" key="14">
    <source>
        <dbReference type="EMBL" id="PRT56566.1"/>
    </source>
</evidence>
<keyword evidence="4 10" id="KW-0378">Hydrolase</keyword>
<dbReference type="InterPro" id="IPR023696">
    <property type="entry name" value="Ureohydrolase_dom_sf"/>
</dbReference>
<dbReference type="Pfam" id="PF09757">
    <property type="entry name" value="Arb2-like"/>
    <property type="match status" value="1"/>
</dbReference>
<comment type="similarity">
    <text evidence="2 10">Belongs to the histone deacetylase family. HD type 2 subfamily.</text>
</comment>
<evidence type="ECO:0000256" key="3">
    <source>
        <dbReference type="ARBA" id="ARBA00022491"/>
    </source>
</evidence>
<evidence type="ECO:0000256" key="10">
    <source>
        <dbReference type="PIRNR" id="PIRNR037919"/>
    </source>
</evidence>
<evidence type="ECO:0000256" key="6">
    <source>
        <dbReference type="ARBA" id="ARBA00023015"/>
    </source>
</evidence>
<keyword evidence="5 10" id="KW-0156">Chromatin regulator</keyword>
<dbReference type="FunFam" id="3.40.800.20:FF:000005">
    <property type="entry name" value="histone deacetylase 6"/>
    <property type="match status" value="1"/>
</dbReference>
<dbReference type="InterPro" id="IPR023801">
    <property type="entry name" value="His_deacetylse_dom"/>
</dbReference>